<protein>
    <submittedName>
        <fullName evidence="6">Response regulator transcription factor</fullName>
    </submittedName>
</protein>
<dbReference type="SMART" id="SM00448">
    <property type="entry name" value="REC"/>
    <property type="match status" value="1"/>
</dbReference>
<dbReference type="GO" id="GO:0000160">
    <property type="term" value="P:phosphorelay signal transduction system"/>
    <property type="evidence" value="ECO:0007669"/>
    <property type="project" value="InterPro"/>
</dbReference>
<keyword evidence="2" id="KW-0238">DNA-binding</keyword>
<dbReference type="CDD" id="cd17535">
    <property type="entry name" value="REC_NarL-like"/>
    <property type="match status" value="1"/>
</dbReference>
<dbReference type="Proteomes" id="UP000757435">
    <property type="component" value="Unassembled WGS sequence"/>
</dbReference>
<dbReference type="GO" id="GO:0006355">
    <property type="term" value="P:regulation of DNA-templated transcription"/>
    <property type="evidence" value="ECO:0007669"/>
    <property type="project" value="InterPro"/>
</dbReference>
<dbReference type="InterPro" id="IPR039420">
    <property type="entry name" value="WalR-like"/>
</dbReference>
<dbReference type="EMBL" id="JAHHHD010000030">
    <property type="protein sequence ID" value="MBW4661137.1"/>
    <property type="molecule type" value="Genomic_DNA"/>
</dbReference>
<comment type="caution">
    <text evidence="6">The sequence shown here is derived from an EMBL/GenBank/DDBJ whole genome shotgun (WGS) entry which is preliminary data.</text>
</comment>
<keyword evidence="1 3" id="KW-0597">Phosphoprotein</keyword>
<dbReference type="InterPro" id="IPR011006">
    <property type="entry name" value="CheY-like_superfamily"/>
</dbReference>
<dbReference type="Gene3D" id="3.40.50.2300">
    <property type="match status" value="1"/>
</dbReference>
<reference evidence="6" key="2">
    <citation type="journal article" date="2022" name="Microbiol. Resour. Announc.">
        <title>Metagenome Sequencing to Explore Phylogenomics of Terrestrial Cyanobacteria.</title>
        <authorList>
            <person name="Ward R.D."/>
            <person name="Stajich J.E."/>
            <person name="Johansen J.R."/>
            <person name="Huntemann M."/>
            <person name="Clum A."/>
            <person name="Foster B."/>
            <person name="Foster B."/>
            <person name="Roux S."/>
            <person name="Palaniappan K."/>
            <person name="Varghese N."/>
            <person name="Mukherjee S."/>
            <person name="Reddy T.B.K."/>
            <person name="Daum C."/>
            <person name="Copeland A."/>
            <person name="Chen I.A."/>
            <person name="Ivanova N.N."/>
            <person name="Kyrpides N.C."/>
            <person name="Shapiro N."/>
            <person name="Eloe-Fadrosh E.A."/>
            <person name="Pietrasiak N."/>
        </authorList>
    </citation>
    <scope>NUCLEOTIDE SEQUENCE</scope>
    <source>
        <strain evidence="6">UHER 2000/2452</strain>
    </source>
</reference>
<dbReference type="Pfam" id="PF00196">
    <property type="entry name" value="GerE"/>
    <property type="match status" value="1"/>
</dbReference>
<evidence type="ECO:0000259" key="5">
    <source>
        <dbReference type="PROSITE" id="PS50110"/>
    </source>
</evidence>
<gene>
    <name evidence="6" type="ORF">KME15_20875</name>
</gene>
<dbReference type="GO" id="GO:0003677">
    <property type="term" value="F:DNA binding"/>
    <property type="evidence" value="ECO:0007669"/>
    <property type="project" value="UniProtKB-KW"/>
</dbReference>
<feature type="modified residue" description="4-aspartylphosphate" evidence="3">
    <location>
        <position position="62"/>
    </location>
</feature>
<dbReference type="SUPFAM" id="SSF46894">
    <property type="entry name" value="C-terminal effector domain of the bipartite response regulators"/>
    <property type="match status" value="1"/>
</dbReference>
<dbReference type="PANTHER" id="PTHR43214">
    <property type="entry name" value="TWO-COMPONENT RESPONSE REGULATOR"/>
    <property type="match status" value="1"/>
</dbReference>
<evidence type="ECO:0000256" key="2">
    <source>
        <dbReference type="ARBA" id="ARBA00023125"/>
    </source>
</evidence>
<evidence type="ECO:0000256" key="3">
    <source>
        <dbReference type="PROSITE-ProRule" id="PRU00169"/>
    </source>
</evidence>
<dbReference type="InterPro" id="IPR000792">
    <property type="entry name" value="Tscrpt_reg_LuxR_C"/>
</dbReference>
<dbReference type="PROSITE" id="PS50110">
    <property type="entry name" value="RESPONSE_REGULATORY"/>
    <property type="match status" value="1"/>
</dbReference>
<evidence type="ECO:0000256" key="1">
    <source>
        <dbReference type="ARBA" id="ARBA00022553"/>
    </source>
</evidence>
<dbReference type="InterPro" id="IPR016032">
    <property type="entry name" value="Sig_transdc_resp-reg_C-effctor"/>
</dbReference>
<dbReference type="PRINTS" id="PR00038">
    <property type="entry name" value="HTHLUXR"/>
</dbReference>
<dbReference type="PROSITE" id="PS00622">
    <property type="entry name" value="HTH_LUXR_1"/>
    <property type="match status" value="1"/>
</dbReference>
<dbReference type="PROSITE" id="PS50043">
    <property type="entry name" value="HTH_LUXR_2"/>
    <property type="match status" value="1"/>
</dbReference>
<dbReference type="Pfam" id="PF00072">
    <property type="entry name" value="Response_reg"/>
    <property type="match status" value="1"/>
</dbReference>
<evidence type="ECO:0000313" key="6">
    <source>
        <dbReference type="EMBL" id="MBW4661137.1"/>
    </source>
</evidence>
<reference evidence="6" key="1">
    <citation type="submission" date="2021-05" db="EMBL/GenBank/DDBJ databases">
        <authorList>
            <person name="Pietrasiak N."/>
            <person name="Ward R."/>
            <person name="Stajich J.E."/>
            <person name="Kurbessoian T."/>
        </authorList>
    </citation>
    <scope>NUCLEOTIDE SEQUENCE</scope>
    <source>
        <strain evidence="6">UHER 2000/2452</strain>
    </source>
</reference>
<dbReference type="AlphaFoldDB" id="A0A951QDA2"/>
<evidence type="ECO:0000259" key="4">
    <source>
        <dbReference type="PROSITE" id="PS50043"/>
    </source>
</evidence>
<dbReference type="InterPro" id="IPR058245">
    <property type="entry name" value="NreC/VraR/RcsB-like_REC"/>
</dbReference>
<feature type="domain" description="Response regulatory" evidence="5">
    <location>
        <begin position="3"/>
        <end position="127"/>
    </location>
</feature>
<name>A0A951QDA2_9CYAN</name>
<dbReference type="SMART" id="SM00421">
    <property type="entry name" value="HTH_LUXR"/>
    <property type="match status" value="1"/>
</dbReference>
<dbReference type="CDD" id="cd06170">
    <property type="entry name" value="LuxR_C_like"/>
    <property type="match status" value="1"/>
</dbReference>
<feature type="domain" description="HTH luxR-type" evidence="4">
    <location>
        <begin position="152"/>
        <end position="219"/>
    </location>
</feature>
<dbReference type="SUPFAM" id="SSF52172">
    <property type="entry name" value="CheY-like"/>
    <property type="match status" value="1"/>
</dbReference>
<dbReference type="PANTHER" id="PTHR43214:SF43">
    <property type="entry name" value="TWO-COMPONENT RESPONSE REGULATOR"/>
    <property type="match status" value="1"/>
</dbReference>
<sequence length="225" mass="24936">MIRVLLVDDQQIIRQGLRSLLDAKPDLQVVGEAENGQAAISLLERWAIDPGSTPPPDLVLMDIRMPVMDGVTATRLIGEQFPEIKVLVLTTFDDDEYVLQAMRFGAKGYLLKDTHSEELAQAIRSIHKGCTHMGPGLFEKVIAMSAPASQPIAQPPEIMALTLREREVLRQIVSGASNREIAEALYISERTVKNHVTSILSRLNLRDRTQAALFASAFLPHKNPH</sequence>
<proteinExistence type="predicted"/>
<dbReference type="InterPro" id="IPR001789">
    <property type="entry name" value="Sig_transdc_resp-reg_receiver"/>
</dbReference>
<accession>A0A951QDA2</accession>
<evidence type="ECO:0000313" key="7">
    <source>
        <dbReference type="Proteomes" id="UP000757435"/>
    </source>
</evidence>
<organism evidence="6 7">
    <name type="scientific">Drouetiella hepatica Uher 2000/2452</name>
    <dbReference type="NCBI Taxonomy" id="904376"/>
    <lineage>
        <taxon>Bacteria</taxon>
        <taxon>Bacillati</taxon>
        <taxon>Cyanobacteriota</taxon>
        <taxon>Cyanophyceae</taxon>
        <taxon>Oculatellales</taxon>
        <taxon>Oculatellaceae</taxon>
        <taxon>Drouetiella</taxon>
    </lineage>
</organism>